<comment type="caution">
    <text evidence="2">The sequence shown here is derived from an EMBL/GenBank/DDBJ whole genome shotgun (WGS) entry which is preliminary data.</text>
</comment>
<dbReference type="GeneID" id="57096754"/>
<evidence type="ECO:0000256" key="1">
    <source>
        <dbReference type="SAM" id="Phobius"/>
    </source>
</evidence>
<dbReference type="EMBL" id="LAHD01000034">
    <property type="protein sequence ID" value="PHK03695.1"/>
    <property type="molecule type" value="Genomic_DNA"/>
</dbReference>
<reference evidence="2 3" key="1">
    <citation type="submission" date="2015-02" db="EMBL/GenBank/DDBJ databases">
        <title>Nostoc linckia genome annotation.</title>
        <authorList>
            <person name="Zhou Z."/>
        </authorList>
    </citation>
    <scope>NUCLEOTIDE SEQUENCE [LARGE SCALE GENOMIC DNA]</scope>
    <source>
        <strain evidence="3">z8</strain>
    </source>
</reference>
<protein>
    <submittedName>
        <fullName evidence="2">Uncharacterized protein</fullName>
    </submittedName>
</protein>
<dbReference type="AlphaFoldDB" id="A0A9Q6ELE5"/>
<gene>
    <name evidence="2" type="ORF">VF08_13970</name>
</gene>
<dbReference type="Proteomes" id="UP000222310">
    <property type="component" value="Unassembled WGS sequence"/>
</dbReference>
<name>A0A9Q6ELE5_NOSLI</name>
<organism evidence="2 3">
    <name type="scientific">Nostoc linckia z8</name>
    <dbReference type="NCBI Taxonomy" id="1628746"/>
    <lineage>
        <taxon>Bacteria</taxon>
        <taxon>Bacillati</taxon>
        <taxon>Cyanobacteriota</taxon>
        <taxon>Cyanophyceae</taxon>
        <taxon>Nostocales</taxon>
        <taxon>Nostocaceae</taxon>
        <taxon>Nostoc</taxon>
    </lineage>
</organism>
<keyword evidence="1" id="KW-0472">Membrane</keyword>
<accession>A0A9Q6ELE5</accession>
<sequence>MLSHFLDSFGSVLGYGTAMLLIFWCFIYLFTARYSLSDNPGGSNKKHRVNRHFSREKFLEEILAVFEKSKIKAKDFADKHLEEWIQSLQPNIEVFMEEYFDYFYQKKIGLMSLISKESLQTEVAQKIEVYILSPTQMERKMQNILTQTVDVYAVELAKGFMEIQCKYELSNVEFQELSMELSKITYEKGGIIYQFSNIAYWIEKGGKDMAITGAVYGMKMTLSSTEFIAYVGKQATKILAKLGCKTALKAGLGKAITSFAAKCAAGWIAGFLIIGSDIWSHHSYVSKQKPYLRKALLEQVREIKNALLEGHEYSIMSAITQIEYQMTQVSKSSSSTVLE</sequence>
<keyword evidence="1" id="KW-1133">Transmembrane helix</keyword>
<proteinExistence type="predicted"/>
<feature type="transmembrane region" description="Helical" evidence="1">
    <location>
        <begin position="12"/>
        <end position="30"/>
    </location>
</feature>
<keyword evidence="1" id="KW-0812">Transmembrane</keyword>
<evidence type="ECO:0000313" key="3">
    <source>
        <dbReference type="Proteomes" id="UP000222310"/>
    </source>
</evidence>
<evidence type="ECO:0000313" key="2">
    <source>
        <dbReference type="EMBL" id="PHK03695.1"/>
    </source>
</evidence>
<dbReference type="RefSeq" id="WP_099068242.1">
    <property type="nucleotide sequence ID" value="NZ_LAHD01000034.1"/>
</dbReference>